<evidence type="ECO:0000313" key="4">
    <source>
        <dbReference type="RefSeq" id="XP_052133054.1"/>
    </source>
</evidence>
<dbReference type="GeneID" id="113205752"/>
<evidence type="ECO:0000256" key="1">
    <source>
        <dbReference type="SAM" id="MobiDB-lite"/>
    </source>
</evidence>
<dbReference type="Proteomes" id="UP000504606">
    <property type="component" value="Unplaced"/>
</dbReference>
<dbReference type="RefSeq" id="XP_026277283.1">
    <property type="nucleotide sequence ID" value="XM_026421498.2"/>
</dbReference>
<keyword evidence="2" id="KW-1185">Reference proteome</keyword>
<dbReference type="OrthoDB" id="8193468at2759"/>
<gene>
    <name evidence="3 4 5" type="primary">LOC113205752</name>
</gene>
<dbReference type="InterPro" id="IPR013761">
    <property type="entry name" value="SAM/pointed_sf"/>
</dbReference>
<protein>
    <submittedName>
        <fullName evidence="3 4">Uncharacterized protein LOC113205752</fullName>
    </submittedName>
</protein>
<dbReference type="RefSeq" id="XP_052133054.1">
    <property type="nucleotide sequence ID" value="XM_052277094.1"/>
</dbReference>
<sequence>MDTSTRGSCSASVLKEYLEALNVLKLPTLQILEEEDVDGGAFLLLTEDYLRLNFATIKSGERLKVLNLVEQFKLAPPHIFGESQSSSPSVSPVEIVFMESLETTDILETNEGVPMVSTSVKKTVKSAAPSKSSSSSPARKSWR</sequence>
<dbReference type="Gene3D" id="1.10.150.50">
    <property type="entry name" value="Transcription Factor, Ets-1"/>
    <property type="match status" value="1"/>
</dbReference>
<dbReference type="AlphaFoldDB" id="A0A6J1SDA4"/>
<dbReference type="RefSeq" id="XP_052133055.1">
    <property type="nucleotide sequence ID" value="XM_052277095.1"/>
</dbReference>
<accession>A0A6J1SDA4</accession>
<evidence type="ECO:0000313" key="2">
    <source>
        <dbReference type="Proteomes" id="UP000504606"/>
    </source>
</evidence>
<name>A0A6J1SDA4_FRAOC</name>
<feature type="region of interest" description="Disordered" evidence="1">
    <location>
        <begin position="124"/>
        <end position="143"/>
    </location>
</feature>
<organism evidence="2 5">
    <name type="scientific">Frankliniella occidentalis</name>
    <name type="common">Western flower thrips</name>
    <name type="synonym">Euthrips occidentalis</name>
    <dbReference type="NCBI Taxonomy" id="133901"/>
    <lineage>
        <taxon>Eukaryota</taxon>
        <taxon>Metazoa</taxon>
        <taxon>Ecdysozoa</taxon>
        <taxon>Arthropoda</taxon>
        <taxon>Hexapoda</taxon>
        <taxon>Insecta</taxon>
        <taxon>Pterygota</taxon>
        <taxon>Neoptera</taxon>
        <taxon>Paraneoptera</taxon>
        <taxon>Thysanoptera</taxon>
        <taxon>Terebrantia</taxon>
        <taxon>Thripoidea</taxon>
        <taxon>Thripidae</taxon>
        <taxon>Frankliniella</taxon>
    </lineage>
</organism>
<evidence type="ECO:0000313" key="3">
    <source>
        <dbReference type="RefSeq" id="XP_026277283.1"/>
    </source>
</evidence>
<evidence type="ECO:0000313" key="5">
    <source>
        <dbReference type="RefSeq" id="XP_052133055.1"/>
    </source>
</evidence>
<dbReference type="KEGG" id="foc:113205752"/>
<reference evidence="3 4" key="1">
    <citation type="submission" date="2025-04" db="UniProtKB">
        <authorList>
            <consortium name="RefSeq"/>
        </authorList>
    </citation>
    <scope>IDENTIFICATION</scope>
    <source>
        <tissue evidence="3 4">Whole organism</tissue>
    </source>
</reference>
<proteinExistence type="predicted"/>